<protein>
    <submittedName>
        <fullName evidence="2">Uncharacterized protein</fullName>
    </submittedName>
</protein>
<evidence type="ECO:0000313" key="2">
    <source>
        <dbReference type="EMBL" id="CAG6745976.1"/>
    </source>
</evidence>
<dbReference type="EMBL" id="HBUF01507416">
    <property type="protein sequence ID" value="CAG6745976.1"/>
    <property type="molecule type" value="Transcribed_RNA"/>
</dbReference>
<dbReference type="EMBL" id="HBUF01507417">
    <property type="protein sequence ID" value="CAG6745979.1"/>
    <property type="molecule type" value="Transcribed_RNA"/>
</dbReference>
<name>A0A8D9E9Z8_9HEMI</name>
<accession>A0A8D9E9Z8</accession>
<sequence length="141" mass="16377">MIGRTLALCSLLSISFISTLDEHLYVTHDPTKITFMEYTNEFNLDLIRNLTAPELDRNYVNIVETIRRKGPTVLDRLGRGELLNLMFTTAKDEKGSDMWNRWNGICDFFLQEGGQHMFEWYVIGRMPTTTTRIPTQNNRGI</sequence>
<evidence type="ECO:0000256" key="1">
    <source>
        <dbReference type="SAM" id="SignalP"/>
    </source>
</evidence>
<proteinExistence type="predicted"/>
<feature type="signal peptide" evidence="1">
    <location>
        <begin position="1"/>
        <end position="21"/>
    </location>
</feature>
<keyword evidence="1" id="KW-0732">Signal</keyword>
<reference evidence="2" key="1">
    <citation type="submission" date="2021-05" db="EMBL/GenBank/DDBJ databases">
        <authorList>
            <person name="Alioto T."/>
            <person name="Alioto T."/>
            <person name="Gomez Garrido J."/>
        </authorList>
    </citation>
    <scope>NUCLEOTIDE SEQUENCE</scope>
</reference>
<organism evidence="2">
    <name type="scientific">Cacopsylla melanoneura</name>
    <dbReference type="NCBI Taxonomy" id="428564"/>
    <lineage>
        <taxon>Eukaryota</taxon>
        <taxon>Metazoa</taxon>
        <taxon>Ecdysozoa</taxon>
        <taxon>Arthropoda</taxon>
        <taxon>Hexapoda</taxon>
        <taxon>Insecta</taxon>
        <taxon>Pterygota</taxon>
        <taxon>Neoptera</taxon>
        <taxon>Paraneoptera</taxon>
        <taxon>Hemiptera</taxon>
        <taxon>Sternorrhyncha</taxon>
        <taxon>Psylloidea</taxon>
        <taxon>Psyllidae</taxon>
        <taxon>Psyllinae</taxon>
        <taxon>Cacopsylla</taxon>
    </lineage>
</organism>
<dbReference type="AlphaFoldDB" id="A0A8D9E9Z8"/>
<feature type="chain" id="PRO_5036262943" evidence="1">
    <location>
        <begin position="22"/>
        <end position="141"/>
    </location>
</feature>